<dbReference type="PRINTS" id="PR00059">
    <property type="entry name" value="RIBOSOMALL6"/>
</dbReference>
<dbReference type="GO" id="GO:0002181">
    <property type="term" value="P:cytoplasmic translation"/>
    <property type="evidence" value="ECO:0007669"/>
    <property type="project" value="TreeGrafter"/>
</dbReference>
<dbReference type="PROSITE" id="PS00525">
    <property type="entry name" value="RIBOSOMAL_L6_1"/>
    <property type="match status" value="1"/>
</dbReference>
<gene>
    <name evidence="6" type="primary">rpl6</name>
</gene>
<evidence type="ECO:0000259" key="5">
    <source>
        <dbReference type="Pfam" id="PF00347"/>
    </source>
</evidence>
<dbReference type="PANTHER" id="PTHR11655">
    <property type="entry name" value="60S/50S RIBOSOMAL PROTEIN L6/L9"/>
    <property type="match status" value="1"/>
</dbReference>
<geneLocation type="mitochondrion" evidence="6"/>
<dbReference type="Pfam" id="PF00347">
    <property type="entry name" value="Ribosomal_L6"/>
    <property type="match status" value="1"/>
</dbReference>
<dbReference type="GO" id="GO:0003735">
    <property type="term" value="F:structural constituent of ribosome"/>
    <property type="evidence" value="ECO:0007669"/>
    <property type="project" value="InterPro"/>
</dbReference>
<evidence type="ECO:0000256" key="3">
    <source>
        <dbReference type="ARBA" id="ARBA00023274"/>
    </source>
</evidence>
<dbReference type="GO" id="GO:1990904">
    <property type="term" value="C:ribonucleoprotein complex"/>
    <property type="evidence" value="ECO:0007669"/>
    <property type="project" value="UniProtKB-KW"/>
</dbReference>
<protein>
    <submittedName>
        <fullName evidence="6">Ribosomal protein L6</fullName>
    </submittedName>
</protein>
<evidence type="ECO:0000256" key="4">
    <source>
        <dbReference type="RuleBase" id="RU003869"/>
    </source>
</evidence>
<keyword evidence="3 4" id="KW-0687">Ribonucleoprotein</keyword>
<keyword evidence="2 4" id="KW-0689">Ribosomal protein</keyword>
<dbReference type="SUPFAM" id="SSF56053">
    <property type="entry name" value="Ribosomal protein L6"/>
    <property type="match status" value="1"/>
</dbReference>
<organism evidence="6">
    <name type="scientific">Navicula veneta</name>
    <dbReference type="NCBI Taxonomy" id="138539"/>
    <lineage>
        <taxon>Eukaryota</taxon>
        <taxon>Sar</taxon>
        <taxon>Stramenopiles</taxon>
        <taxon>Ochrophyta</taxon>
        <taxon>Bacillariophyta</taxon>
        <taxon>Bacillariophyceae</taxon>
        <taxon>Bacillariophycidae</taxon>
        <taxon>Naviculales</taxon>
        <taxon>Naviculaceae</taxon>
        <taxon>Navicula</taxon>
    </lineage>
</organism>
<name>A0A8F0WGK0_9STRA</name>
<dbReference type="PANTHER" id="PTHR11655:SF14">
    <property type="entry name" value="LARGE RIBOSOMAL SUBUNIT PROTEIN UL6M"/>
    <property type="match status" value="1"/>
</dbReference>
<evidence type="ECO:0000256" key="1">
    <source>
        <dbReference type="ARBA" id="ARBA00009356"/>
    </source>
</evidence>
<accession>A0A8F0WGK0</accession>
<dbReference type="InterPro" id="IPR020040">
    <property type="entry name" value="Ribosomal_uL6_a/b-dom"/>
</dbReference>
<sequence>MINQINKYNIKIPTNVSVIYSKKKRTLTFSGPLETKSLTLKLKIFIDKTKKIISISPITFSKISNTEKKNIKTLRNTTAAQIKHILIESSILSYQKLKINGVGYRAFFDETFDQKLLTLKLGYSHLIYIRTVKNLSINCFTKTKLCIFGNSYNNVSQLSALIRSNKTPEPYKGKGILYENENIELKEGKKI</sequence>
<dbReference type="InterPro" id="IPR002358">
    <property type="entry name" value="Ribosomal_uL6_CS"/>
</dbReference>
<dbReference type="InterPro" id="IPR019906">
    <property type="entry name" value="Ribosomal_uL6_bac-type"/>
</dbReference>
<comment type="similarity">
    <text evidence="1 4">Belongs to the universal ribosomal protein uL6 family.</text>
</comment>
<proteinExistence type="inferred from homology"/>
<evidence type="ECO:0000313" key="6">
    <source>
        <dbReference type="EMBL" id="QWM93635.1"/>
    </source>
</evidence>
<dbReference type="PIRSF" id="PIRSF002162">
    <property type="entry name" value="Ribosomal_L6"/>
    <property type="match status" value="1"/>
</dbReference>
<evidence type="ECO:0000256" key="2">
    <source>
        <dbReference type="ARBA" id="ARBA00022980"/>
    </source>
</evidence>
<dbReference type="RefSeq" id="YP_010134145.1">
    <property type="nucleotide sequence ID" value="NC_056793.1"/>
</dbReference>
<keyword evidence="6" id="KW-0496">Mitochondrion</keyword>
<dbReference type="GO" id="GO:0019843">
    <property type="term" value="F:rRNA binding"/>
    <property type="evidence" value="ECO:0007669"/>
    <property type="project" value="InterPro"/>
</dbReference>
<feature type="domain" description="Large ribosomal subunit protein uL6 alpha-beta" evidence="5">
    <location>
        <begin position="101"/>
        <end position="178"/>
    </location>
</feature>
<reference evidence="6" key="1">
    <citation type="journal article" date="2021" name="Ecol Indic">
        <title>Morphological and molecular identification reveals that waters from an isolated oasis in Tamanrasset (extreme South of Algerian Sahara) are colonized by opportunistic and pollution-tolerant diatom species.</title>
        <authorList>
            <person name="Gastineau R."/>
            <person name="Hamedi C."/>
            <person name="Baba Hamed M.B."/>
            <person name="Abi-Ayad S.-M.E.-A."/>
            <person name="Bak M."/>
            <person name="Lemieux C."/>
            <person name="Turmel M."/>
            <person name="Dobosz S."/>
            <person name="Wrobel R.J."/>
            <person name="Kierzek A."/>
            <person name="Lange-Bertalot H."/>
            <person name="Witkowski A."/>
        </authorList>
    </citation>
    <scope>NUCLEOTIDE SEQUENCE</scope>
    <source>
        <strain evidence="6">SZCZR1826</strain>
    </source>
</reference>
<dbReference type="GeneID" id="67123872"/>
<dbReference type="AlphaFoldDB" id="A0A8F0WGK0"/>
<dbReference type="InterPro" id="IPR036789">
    <property type="entry name" value="Ribosomal_uL6-like_a/b-dom_sf"/>
</dbReference>
<dbReference type="GO" id="GO:0005840">
    <property type="term" value="C:ribosome"/>
    <property type="evidence" value="ECO:0007669"/>
    <property type="project" value="UniProtKB-KW"/>
</dbReference>
<dbReference type="InterPro" id="IPR000702">
    <property type="entry name" value="Ribosomal_uL6-like"/>
</dbReference>
<dbReference type="EMBL" id="MT383644">
    <property type="protein sequence ID" value="QWM93635.1"/>
    <property type="molecule type" value="Genomic_DNA"/>
</dbReference>
<dbReference type="Gene3D" id="3.90.930.12">
    <property type="entry name" value="Ribosomal protein L6, alpha-beta domain"/>
    <property type="match status" value="1"/>
</dbReference>